<dbReference type="EMBL" id="CP065938">
    <property type="protein sequence ID" value="UWX05897.1"/>
    <property type="molecule type" value="Genomic_DNA"/>
</dbReference>
<organism evidence="1 2">
    <name type="scientific">Taurinivorans muris</name>
    <dbReference type="NCBI Taxonomy" id="2787751"/>
    <lineage>
        <taxon>Bacteria</taxon>
        <taxon>Pseudomonadati</taxon>
        <taxon>Thermodesulfobacteriota</taxon>
        <taxon>Desulfovibrionia</taxon>
        <taxon>Desulfovibrionales</taxon>
        <taxon>Desulfovibrionaceae</taxon>
        <taxon>Taurinivorans</taxon>
    </lineage>
</organism>
<sequence>MDTNLEFFSHVMSRDFDILHALLTLERTGKEKRNSLLTERDYACYAPDHHQYWTLLAKECLEQTGYENYEVLLGAVCAKFLISAENLEEAEHSLVWEILAKVCSSFTEEDYIRFALELRVQPAAYTFEGIKRAVEAKYAEKEILPMYKISLCVNALILGYFSGNRFEELLSAFESELRSVAFFGRFKLFEQEKLPDFTDNELFSLALVLAVIALRKKDQVFYGRSGDSKAELVRKLKRFTVLLKTVPFFLRNENKPEIMPLAYAFSRVYLGRYNMPLPREMACEMLFGTLALSGKEQKMIAEAEKTTRSLEEITKQLLALGITKDQMQDLIGILALSNNKLIKIENIFIEWAVKLGLR</sequence>
<dbReference type="Proteomes" id="UP001058120">
    <property type="component" value="Chromosome"/>
</dbReference>
<evidence type="ECO:0000313" key="1">
    <source>
        <dbReference type="EMBL" id="UWX05897.1"/>
    </source>
</evidence>
<accession>A0ABY5Y144</accession>
<evidence type="ECO:0000313" key="2">
    <source>
        <dbReference type="Proteomes" id="UP001058120"/>
    </source>
</evidence>
<keyword evidence="2" id="KW-1185">Reference proteome</keyword>
<reference evidence="1" key="1">
    <citation type="submission" date="2020-12" db="EMBL/GenBank/DDBJ databases">
        <title>Taurinivorans muris gen. nov., sp. nov., fundamental and realized metabolic niche of a ubiquitous sulfidogenic bacterium in the murine intestine.</title>
        <authorList>
            <person name="Ye H."/>
            <person name="Hanson B.T."/>
            <person name="Loy A."/>
        </authorList>
    </citation>
    <scope>NUCLEOTIDE SEQUENCE</scope>
    <source>
        <strain evidence="1">LT0009</strain>
    </source>
</reference>
<gene>
    <name evidence="1" type="ORF">JBF11_00775</name>
</gene>
<protein>
    <submittedName>
        <fullName evidence="1">Uncharacterized protein</fullName>
    </submittedName>
</protein>
<dbReference type="RefSeq" id="WP_334315488.1">
    <property type="nucleotide sequence ID" value="NZ_CP065938.1"/>
</dbReference>
<name>A0ABY5Y144_9BACT</name>
<proteinExistence type="predicted"/>